<evidence type="ECO:0000313" key="5">
    <source>
        <dbReference type="EMBL" id="MDS1310566.1"/>
    </source>
</evidence>
<protein>
    <submittedName>
        <fullName evidence="5">PilC/PilY family type IV pilus protein</fullName>
    </submittedName>
</protein>
<evidence type="ECO:0000256" key="3">
    <source>
        <dbReference type="SAM" id="SignalP"/>
    </source>
</evidence>
<keyword evidence="2" id="KW-0106">Calcium</keyword>
<reference evidence="5" key="1">
    <citation type="submission" date="2023-09" db="EMBL/GenBank/DDBJ databases">
        <title>Marinobacter sediminicola sp. nov. and Marinobacter maritimum sp. nov., isolated from marine sediment.</title>
        <authorList>
            <person name="An J."/>
        </authorList>
    </citation>
    <scope>NUCLEOTIDE SEQUENCE</scope>
    <source>
        <strain evidence="5">F60267</strain>
    </source>
</reference>
<evidence type="ECO:0000259" key="4">
    <source>
        <dbReference type="Pfam" id="PF05567"/>
    </source>
</evidence>
<dbReference type="Pfam" id="PF05567">
    <property type="entry name" value="T4P_PilY1"/>
    <property type="match status" value="1"/>
</dbReference>
<name>A0ABU2HHP0_9GAMM</name>
<dbReference type="RefSeq" id="WP_310966319.1">
    <property type="nucleotide sequence ID" value="NZ_JAVMBO010000015.1"/>
</dbReference>
<feature type="signal peptide" evidence="3">
    <location>
        <begin position="1"/>
        <end position="23"/>
    </location>
</feature>
<evidence type="ECO:0000256" key="2">
    <source>
        <dbReference type="ARBA" id="ARBA00022837"/>
    </source>
</evidence>
<keyword evidence="3" id="KW-0732">Signal</keyword>
<organism evidence="5 6">
    <name type="scientific">Marinobacter xiaoshiensis</name>
    <dbReference type="NCBI Taxonomy" id="3073652"/>
    <lineage>
        <taxon>Bacteria</taxon>
        <taxon>Pseudomonadati</taxon>
        <taxon>Pseudomonadota</taxon>
        <taxon>Gammaproteobacteria</taxon>
        <taxon>Pseudomonadales</taxon>
        <taxon>Marinobacteraceae</taxon>
        <taxon>Marinobacter</taxon>
    </lineage>
</organism>
<comment type="caution">
    <text evidence="5">The sequence shown here is derived from an EMBL/GenBank/DDBJ whole genome shotgun (WGS) entry which is preliminary data.</text>
</comment>
<feature type="domain" description="PilY1 beta-propeller" evidence="4">
    <location>
        <begin position="606"/>
        <end position="974"/>
    </location>
</feature>
<sequence>MNTLNLKAMLAAALLVLPTAGYSARPDLAQEPLFIGSAVAPNLMFILDDSGSMGWEYMPDEIKSDRCSNHGNCPWYFASNYNTIWFDPSLNYLPPWKPDGSGRKINSPFNGAYYYGYSDNMTTAGSANLNNSFPTWRGTFSEPAFYYELKNQAGCSASSKSKSCYTKVVVKDQSAEIKQKFANWYTYYSTRMYMARAGIASAFFDLPTNFRLGWGRINNGSSSVDDVASVRAVQEGVREYSSTRRKEFLDWLYDAPTSGGTPLRRALEGAGVYYEDSKRAWADDPSKSASSTNPVRECRLAYTILMSDGYYNGSNPSSSVYQADDNDGSEITNNRGDSFKYVAGDPFKDGEGKGEGTLADVAMYYWKRDLRTDINNYVPTSNKNPAFWQHMVTYTVGLGVEGSVDPVDAFKAIESRTNVDWWGGTPNQDKVNDMLHAAVNGRGGFFSASNPEKFAKELAGTVDAIIAEAGSSTAVEFDVSSFQQGALIFASQFDPNGWTGDLKAAKLGGTNAPVVPDINDAVKNGNGWSARTILDNRVLSTDDRVIITYGNGAKGFRWGANLSNAQKNDLRYGSVSDTVAEQRLEYIRGDVSLDGTAGWRKRGSRLGSIVNSSPEFVGEPRAIWPDAAPFGSATNRFSDFAASAKSRAPVVYTGSNDGMLHGFNGTETGGDEVLAYIPGFVYNSTDTNAGLHFLTDPGYQHRYYVDLEIRQQDIFTKGKKADGALTSDEDWRSIIVGGGRAGAKGIFALDVTDPTEFTEANAEKIILWEFAGTDNAKMGYVTQAPVIGLTKWGADTRWTAFVSNGYNSATASTGFFMLDIEGGMDGTWDTDDVRYVEFESGGDGLSPLTALDTTGDYLVDRVYAGDLDGNLWVANLSTTGAWASSYNAGSAAQPLFTTQANQAITAAPAVAANKTMPRAGNMPNLMVYFGTGQYLESNDVTSNKAQSVYGVWDKGTSGLTRATLESRSITEGTLTVSGSTTAKVRYSTGGKMDFTTAKGWYVDLPVSGERAVVSPQVRGEFLYLNTMIPDQNPCLGGGSGWLMSLGLDGLTPEKRAFLKFGAKVAGYQSSGLPNQSTILGNFRFTPGSNSKDPVDVVEIPPLSGAVVNAGRRGWNELINE</sequence>
<gene>
    <name evidence="5" type="ORF">RKA07_10750</name>
</gene>
<evidence type="ECO:0000256" key="1">
    <source>
        <dbReference type="ARBA" id="ARBA00022723"/>
    </source>
</evidence>
<accession>A0ABU2HHP0</accession>
<keyword evidence="1" id="KW-0479">Metal-binding</keyword>
<dbReference type="Proteomes" id="UP001267407">
    <property type="component" value="Unassembled WGS sequence"/>
</dbReference>
<dbReference type="InterPro" id="IPR008707">
    <property type="entry name" value="B-propeller_PilY1"/>
</dbReference>
<evidence type="ECO:0000313" key="6">
    <source>
        <dbReference type="Proteomes" id="UP001267407"/>
    </source>
</evidence>
<keyword evidence="6" id="KW-1185">Reference proteome</keyword>
<proteinExistence type="predicted"/>
<dbReference type="EMBL" id="JAVMBO010000015">
    <property type="protein sequence ID" value="MDS1310566.1"/>
    <property type="molecule type" value="Genomic_DNA"/>
</dbReference>
<feature type="chain" id="PRO_5045331549" evidence="3">
    <location>
        <begin position="24"/>
        <end position="1120"/>
    </location>
</feature>